<evidence type="ECO:0000256" key="1">
    <source>
        <dbReference type="ARBA" id="ARBA00004167"/>
    </source>
</evidence>
<feature type="transmembrane region" description="Helical" evidence="7">
    <location>
        <begin position="472"/>
        <end position="495"/>
    </location>
</feature>
<sequence length="560" mass="63747">MNIVKINILIILSFEIIVIRSDNVPVFIWNAKLEERSALQAVSTKEFENIINPLLPNNTMVIFLENQLTWRDFQCRLDGSTCFPFMESRSDKTYMTVNNPLGALQTYVVSDLSPNSEFSLNIDCQKGLKYVINLNSLSIDDKEMNFKHHDAIIRNITRQLNLCPVLYMYTTHSSAALQKVQARSKRVKRQTAVAKQLGNFSFVFDERFAMIWEKFALKTEDELEDINIESVNVTAEVDETTVNLNAEDHFQSEIHFTSEGGYHTLKYIEVDGVKYTSKPITFSKDISYTCHILYLYNKENTTDFVQLERFQFELFKTPMKQLRFSSAWHCVGYFTAPILAGIISASVLLGILACGVAWIMNVGVVDRFDDPFGKPIIIITEDNTDCGLRTLGWCRGESCQRHARLKTFVTVLACTGFLQGICETYFRISAKQAAAEIGYNAQLVEWLLISSGIFQAVFATIYAYWAHRLHPISWLSGTIILQAMTCVIAVIPPIINFSQTTANETPALGNDLCISYWPQKMQQFSLISQQSRYLNLIMLFVLQLFLGLSSLAFYTIGLTY</sequence>
<feature type="transmembrane region" description="Helical" evidence="7">
    <location>
        <begin position="405"/>
        <end position="426"/>
    </location>
</feature>
<dbReference type="InterPro" id="IPR036259">
    <property type="entry name" value="MFS_trans_sf"/>
</dbReference>
<dbReference type="PANTHER" id="PTHR12471">
    <property type="entry name" value="VACUOLAR ATP SYNTHASE SUBUNIT S1"/>
    <property type="match status" value="1"/>
</dbReference>
<comment type="similarity">
    <text evidence="2">Belongs to the vacuolar ATPase subunit S1 family.</text>
</comment>
<comment type="subcellular location">
    <subcellularLocation>
        <location evidence="1">Membrane</location>
        <topology evidence="1">Single-pass membrane protein</topology>
    </subcellularLocation>
</comment>
<dbReference type="AlphaFoldDB" id="A0A1B0FAT1"/>
<dbReference type="InterPro" id="IPR004156">
    <property type="entry name" value="OATP"/>
</dbReference>
<keyword evidence="6" id="KW-1015">Disulfide bond</keyword>
<organism evidence="10 11">
    <name type="scientific">Glossina morsitans morsitans</name>
    <name type="common">Savannah tsetse fly</name>
    <dbReference type="NCBI Taxonomy" id="37546"/>
    <lineage>
        <taxon>Eukaryota</taxon>
        <taxon>Metazoa</taxon>
        <taxon>Ecdysozoa</taxon>
        <taxon>Arthropoda</taxon>
        <taxon>Hexapoda</taxon>
        <taxon>Insecta</taxon>
        <taxon>Pterygota</taxon>
        <taxon>Neoptera</taxon>
        <taxon>Endopterygota</taxon>
        <taxon>Diptera</taxon>
        <taxon>Brachycera</taxon>
        <taxon>Muscomorpha</taxon>
        <taxon>Hippoboscoidea</taxon>
        <taxon>Glossinidae</taxon>
        <taxon>Glossina</taxon>
    </lineage>
</organism>
<evidence type="ECO:0000256" key="5">
    <source>
        <dbReference type="ARBA" id="ARBA00023136"/>
    </source>
</evidence>
<dbReference type="GO" id="GO:0055085">
    <property type="term" value="P:transmembrane transport"/>
    <property type="evidence" value="ECO:0007669"/>
    <property type="project" value="InterPro"/>
</dbReference>
<dbReference type="PhylomeDB" id="A0A1B0FAT1"/>
<evidence type="ECO:0000256" key="7">
    <source>
        <dbReference type="SAM" id="Phobius"/>
    </source>
</evidence>
<feature type="chain" id="PRO_5008407262" description="V-type proton ATPase subunit S1/VOA1 transmembrane domain-containing protein" evidence="8">
    <location>
        <begin position="22"/>
        <end position="560"/>
    </location>
</feature>
<keyword evidence="11" id="KW-1185">Reference proteome</keyword>
<dbReference type="Pfam" id="PF03137">
    <property type="entry name" value="OATP"/>
    <property type="match status" value="1"/>
</dbReference>
<keyword evidence="3 7" id="KW-0812">Transmembrane</keyword>
<evidence type="ECO:0000256" key="2">
    <source>
        <dbReference type="ARBA" id="ARBA00009037"/>
    </source>
</evidence>
<feature type="transmembrane region" description="Helical" evidence="7">
    <location>
        <begin position="331"/>
        <end position="359"/>
    </location>
</feature>
<reference evidence="10" key="1">
    <citation type="submission" date="2020-05" db="UniProtKB">
        <authorList>
            <consortium name="EnsemblMetazoa"/>
        </authorList>
    </citation>
    <scope>IDENTIFICATION</scope>
    <source>
        <strain evidence="10">Yale</strain>
    </source>
</reference>
<dbReference type="Proteomes" id="UP000092444">
    <property type="component" value="Unassembled WGS sequence"/>
</dbReference>
<dbReference type="SUPFAM" id="SSF103473">
    <property type="entry name" value="MFS general substrate transporter"/>
    <property type="match status" value="1"/>
</dbReference>
<protein>
    <recommendedName>
        <fullName evidence="9">V-type proton ATPase subunit S1/VOA1 transmembrane domain-containing protein</fullName>
    </recommendedName>
</protein>
<proteinExistence type="inferred from homology"/>
<dbReference type="GO" id="GO:0001671">
    <property type="term" value="F:ATPase activator activity"/>
    <property type="evidence" value="ECO:0007669"/>
    <property type="project" value="TreeGrafter"/>
</dbReference>
<accession>A0A1B0FAT1</accession>
<evidence type="ECO:0000256" key="6">
    <source>
        <dbReference type="ARBA" id="ARBA00023157"/>
    </source>
</evidence>
<keyword evidence="4 7" id="KW-1133">Transmembrane helix</keyword>
<feature type="transmembrane region" description="Helical" evidence="7">
    <location>
        <begin position="446"/>
        <end position="465"/>
    </location>
</feature>
<dbReference type="PANTHER" id="PTHR12471:SF7">
    <property type="entry name" value="V-TYPE PROTON ATPASE SUBUNIT S1"/>
    <property type="match status" value="1"/>
</dbReference>
<dbReference type="EMBL" id="CCAG010023607">
    <property type="status" value="NOT_ANNOTATED_CDS"/>
    <property type="molecule type" value="Genomic_DNA"/>
</dbReference>
<dbReference type="InterPro" id="IPR008388">
    <property type="entry name" value="Ac45_acc_su"/>
</dbReference>
<dbReference type="GO" id="GO:0033176">
    <property type="term" value="C:proton-transporting V-type ATPase complex"/>
    <property type="evidence" value="ECO:0007669"/>
    <property type="project" value="TreeGrafter"/>
</dbReference>
<evidence type="ECO:0000256" key="8">
    <source>
        <dbReference type="SAM" id="SignalP"/>
    </source>
</evidence>
<keyword evidence="5 7" id="KW-0472">Membrane</keyword>
<evidence type="ECO:0000313" key="11">
    <source>
        <dbReference type="Proteomes" id="UP000092444"/>
    </source>
</evidence>
<feature type="domain" description="V-type proton ATPase subunit S1/VOA1 transmembrane" evidence="9">
    <location>
        <begin position="332"/>
        <end position="370"/>
    </location>
</feature>
<evidence type="ECO:0000256" key="3">
    <source>
        <dbReference type="ARBA" id="ARBA00022692"/>
    </source>
</evidence>
<keyword evidence="8" id="KW-0732">Signal</keyword>
<dbReference type="EnsemblMetazoa" id="GMOY000633-RA">
    <property type="protein sequence ID" value="GMOY000633-PA"/>
    <property type="gene ID" value="GMOY000633"/>
</dbReference>
<feature type="transmembrane region" description="Helical" evidence="7">
    <location>
        <begin position="533"/>
        <end position="556"/>
    </location>
</feature>
<dbReference type="InterPro" id="IPR046756">
    <property type="entry name" value="VAS1/VOA1_TM"/>
</dbReference>
<evidence type="ECO:0000313" key="10">
    <source>
        <dbReference type="EnsemblMetazoa" id="GMOY000633-PA"/>
    </source>
</evidence>
<evidence type="ECO:0000256" key="4">
    <source>
        <dbReference type="ARBA" id="ARBA00022989"/>
    </source>
</evidence>
<dbReference type="VEuPathDB" id="VectorBase:GMOY000633"/>
<dbReference type="STRING" id="37546.A0A1B0FAT1"/>
<feature type="signal peptide" evidence="8">
    <location>
        <begin position="1"/>
        <end position="21"/>
    </location>
</feature>
<dbReference type="GO" id="GO:0030641">
    <property type="term" value="P:regulation of cellular pH"/>
    <property type="evidence" value="ECO:0007669"/>
    <property type="project" value="TreeGrafter"/>
</dbReference>
<dbReference type="Pfam" id="PF20520">
    <property type="entry name" value="Ac45-VOA1_TM"/>
    <property type="match status" value="1"/>
</dbReference>
<evidence type="ECO:0000259" key="9">
    <source>
        <dbReference type="Pfam" id="PF20520"/>
    </source>
</evidence>
<name>A0A1B0FAT1_GLOMM</name>